<dbReference type="RefSeq" id="WP_034900807.1">
    <property type="nucleotide sequence ID" value="NZ_CP017057.1"/>
</dbReference>
<evidence type="ECO:0000256" key="1">
    <source>
        <dbReference type="SAM" id="MobiDB-lite"/>
    </source>
</evidence>
<accession>A0A074NLC7</accession>
<protein>
    <submittedName>
        <fullName evidence="3">Uncharacterized protein</fullName>
    </submittedName>
</protein>
<feature type="chain" id="PRO_5001697539" evidence="2">
    <location>
        <begin position="26"/>
        <end position="141"/>
    </location>
</feature>
<sequence>MRPTTCFPALTALAALGIAASPALAQETRTRTHDGPNAVVTQTTTVDPQAGTLDRDRSATHKESGKTVSTTIDRRRTETGSTVSRSRTGPEGRTRSFEGERVRGEMGSTFAGTATARGGEQYGVFGERSRDGAGTSKPASA</sequence>
<proteinExistence type="predicted"/>
<feature type="signal peptide" evidence="2">
    <location>
        <begin position="1"/>
        <end position="25"/>
    </location>
</feature>
<feature type="compositionally biased region" description="Basic and acidic residues" evidence="1">
    <location>
        <begin position="88"/>
        <end position="104"/>
    </location>
</feature>
<dbReference type="Proteomes" id="UP000027866">
    <property type="component" value="Unassembled WGS sequence"/>
</dbReference>
<evidence type="ECO:0000313" key="4">
    <source>
        <dbReference type="Proteomes" id="UP000027866"/>
    </source>
</evidence>
<reference evidence="3 4" key="1">
    <citation type="submission" date="2014-04" db="EMBL/GenBank/DDBJ databases">
        <title>A comprehensive comparison of genomes of Erythrobacter spp. Strains.</title>
        <authorList>
            <person name="Zheng Q."/>
        </authorList>
    </citation>
    <scope>NUCLEOTIDE SEQUENCE [LARGE SCALE GENOMIC DNA]</scope>
    <source>
        <strain evidence="3 4">DSM 8509</strain>
    </source>
</reference>
<name>A0A074NLC7_9SPHN</name>
<evidence type="ECO:0000256" key="2">
    <source>
        <dbReference type="SAM" id="SignalP"/>
    </source>
</evidence>
<comment type="caution">
    <text evidence="3">The sequence shown here is derived from an EMBL/GenBank/DDBJ whole genome shotgun (WGS) entry which is preliminary data.</text>
</comment>
<dbReference type="OrthoDB" id="7391019at2"/>
<feature type="region of interest" description="Disordered" evidence="1">
    <location>
        <begin position="26"/>
        <end position="141"/>
    </location>
</feature>
<feature type="compositionally biased region" description="Basic and acidic residues" evidence="1">
    <location>
        <begin position="53"/>
        <end position="65"/>
    </location>
</feature>
<dbReference type="AlphaFoldDB" id="A0A074NLC7"/>
<dbReference type="EMBL" id="JMIX01000003">
    <property type="protein sequence ID" value="KEO98572.1"/>
    <property type="molecule type" value="Genomic_DNA"/>
</dbReference>
<evidence type="ECO:0000313" key="3">
    <source>
        <dbReference type="EMBL" id="KEO98572.1"/>
    </source>
</evidence>
<organism evidence="3 4">
    <name type="scientific">Erythrobacter litoralis</name>
    <dbReference type="NCBI Taxonomy" id="39960"/>
    <lineage>
        <taxon>Bacteria</taxon>
        <taxon>Pseudomonadati</taxon>
        <taxon>Pseudomonadota</taxon>
        <taxon>Alphaproteobacteria</taxon>
        <taxon>Sphingomonadales</taxon>
        <taxon>Erythrobacteraceae</taxon>
        <taxon>Erythrobacter/Porphyrobacter group</taxon>
        <taxon>Erythrobacter</taxon>
    </lineage>
</organism>
<dbReference type="KEGG" id="elq:Ga0102493_112946"/>
<dbReference type="PATRIC" id="fig|39960.10.peg.2042"/>
<keyword evidence="2" id="KW-0732">Signal</keyword>
<keyword evidence="4" id="KW-1185">Reference proteome</keyword>
<gene>
    <name evidence="3" type="ORF">EH32_05560</name>
</gene>